<dbReference type="InterPro" id="IPR010982">
    <property type="entry name" value="Lambda_DNA-bd_dom_sf"/>
</dbReference>
<dbReference type="SMART" id="SM00530">
    <property type="entry name" value="HTH_XRE"/>
    <property type="match status" value="1"/>
</dbReference>
<dbReference type="Gene3D" id="1.10.260.40">
    <property type="entry name" value="lambda repressor-like DNA-binding domains"/>
    <property type="match status" value="1"/>
</dbReference>
<reference evidence="2" key="1">
    <citation type="journal article" date="2013" name="Environ. Microbiol.">
        <title>Microbiota from the distal guts of lean and obese adolescents exhibit partial functional redundancy besides clear differences in community structure.</title>
        <authorList>
            <person name="Ferrer M."/>
            <person name="Ruiz A."/>
            <person name="Lanza F."/>
            <person name="Haange S.B."/>
            <person name="Oberbach A."/>
            <person name="Till H."/>
            <person name="Bargiela R."/>
            <person name="Campoy C."/>
            <person name="Segura M.T."/>
            <person name="Richter M."/>
            <person name="von Bergen M."/>
            <person name="Seifert J."/>
            <person name="Suarez A."/>
        </authorList>
    </citation>
    <scope>NUCLEOTIDE SEQUENCE</scope>
</reference>
<evidence type="ECO:0000313" key="2">
    <source>
        <dbReference type="EMBL" id="EKC45271.1"/>
    </source>
</evidence>
<protein>
    <submittedName>
        <fullName evidence="2">Protein containing Helix-turn-helix type 3 domain protein</fullName>
    </submittedName>
</protein>
<comment type="caution">
    <text evidence="2">The sequence shown here is derived from an EMBL/GenBank/DDBJ whole genome shotgun (WGS) entry which is preliminary data.</text>
</comment>
<dbReference type="AlphaFoldDB" id="K1SD10"/>
<name>K1SD10_9ZZZZ</name>
<feature type="domain" description="HTH cro/C1-type" evidence="1">
    <location>
        <begin position="8"/>
        <end position="64"/>
    </location>
</feature>
<accession>K1SD10</accession>
<dbReference type="InterPro" id="IPR001387">
    <property type="entry name" value="Cro/C1-type_HTH"/>
</dbReference>
<dbReference type="EMBL" id="AJWZ01011438">
    <property type="protein sequence ID" value="EKC45271.1"/>
    <property type="molecule type" value="Genomic_DNA"/>
</dbReference>
<dbReference type="GO" id="GO:0003677">
    <property type="term" value="F:DNA binding"/>
    <property type="evidence" value="ECO:0007669"/>
    <property type="project" value="InterPro"/>
</dbReference>
<dbReference type="SUPFAM" id="SSF47413">
    <property type="entry name" value="lambda repressor-like DNA-binding domains"/>
    <property type="match status" value="1"/>
</dbReference>
<sequence>MEIISQNIKKYRKEAGITQEQLAVDIGRSYDFVRRLEFKKGEVGCSIDTLYKISVVLGQPVGKFFEEN</sequence>
<evidence type="ECO:0000259" key="1">
    <source>
        <dbReference type="PROSITE" id="PS50943"/>
    </source>
</evidence>
<proteinExistence type="predicted"/>
<gene>
    <name evidence="2" type="ORF">OBE_16971</name>
</gene>
<dbReference type="CDD" id="cd00093">
    <property type="entry name" value="HTH_XRE"/>
    <property type="match status" value="1"/>
</dbReference>
<dbReference type="PROSITE" id="PS50943">
    <property type="entry name" value="HTH_CROC1"/>
    <property type="match status" value="1"/>
</dbReference>
<organism evidence="2">
    <name type="scientific">human gut metagenome</name>
    <dbReference type="NCBI Taxonomy" id="408170"/>
    <lineage>
        <taxon>unclassified sequences</taxon>
        <taxon>metagenomes</taxon>
        <taxon>organismal metagenomes</taxon>
    </lineage>
</organism>
<dbReference type="Pfam" id="PF01381">
    <property type="entry name" value="HTH_3"/>
    <property type="match status" value="1"/>
</dbReference>